<protein>
    <submittedName>
        <fullName evidence="1">Uncharacterized protein</fullName>
    </submittedName>
</protein>
<organism evidence="1 2">
    <name type="scientific">Henosepilachna vigintioctopunctata</name>
    <dbReference type="NCBI Taxonomy" id="420089"/>
    <lineage>
        <taxon>Eukaryota</taxon>
        <taxon>Metazoa</taxon>
        <taxon>Ecdysozoa</taxon>
        <taxon>Arthropoda</taxon>
        <taxon>Hexapoda</taxon>
        <taxon>Insecta</taxon>
        <taxon>Pterygota</taxon>
        <taxon>Neoptera</taxon>
        <taxon>Endopterygota</taxon>
        <taxon>Coleoptera</taxon>
        <taxon>Polyphaga</taxon>
        <taxon>Cucujiformia</taxon>
        <taxon>Coccinelloidea</taxon>
        <taxon>Coccinellidae</taxon>
        <taxon>Epilachninae</taxon>
        <taxon>Epilachnini</taxon>
        <taxon>Henosepilachna</taxon>
    </lineage>
</organism>
<dbReference type="AlphaFoldDB" id="A0AAW1UQF0"/>
<proteinExistence type="predicted"/>
<evidence type="ECO:0000313" key="1">
    <source>
        <dbReference type="EMBL" id="KAK9882981.1"/>
    </source>
</evidence>
<dbReference type="EMBL" id="JARQZJ010000091">
    <property type="protein sequence ID" value="KAK9882981.1"/>
    <property type="molecule type" value="Genomic_DNA"/>
</dbReference>
<gene>
    <name evidence="1" type="ORF">WA026_001195</name>
</gene>
<accession>A0AAW1UQF0</accession>
<reference evidence="1 2" key="1">
    <citation type="submission" date="2023-03" db="EMBL/GenBank/DDBJ databases">
        <title>Genome insight into feeding habits of ladybird beetles.</title>
        <authorList>
            <person name="Li H.-S."/>
            <person name="Huang Y.-H."/>
            <person name="Pang H."/>
        </authorList>
    </citation>
    <scope>NUCLEOTIDE SEQUENCE [LARGE SCALE GENOMIC DNA]</scope>
    <source>
        <strain evidence="1">SYSU_2023b</strain>
        <tissue evidence="1">Whole body</tissue>
    </source>
</reference>
<evidence type="ECO:0000313" key="2">
    <source>
        <dbReference type="Proteomes" id="UP001431783"/>
    </source>
</evidence>
<sequence>MLPLEHDLQLKYALLEFVSARSRVRASYWNPYQTPRNNLLFLRGGGKSVAASGNSSSFLDGPCEISLHGTLRLPGARAFSTRRRRFSTRENRDVSGACRIFDSFSRNVKEENGW</sequence>
<name>A0AAW1UQF0_9CUCU</name>
<comment type="caution">
    <text evidence="1">The sequence shown here is derived from an EMBL/GenBank/DDBJ whole genome shotgun (WGS) entry which is preliminary data.</text>
</comment>
<dbReference type="Proteomes" id="UP001431783">
    <property type="component" value="Unassembled WGS sequence"/>
</dbReference>
<keyword evidence="2" id="KW-1185">Reference proteome</keyword>